<protein>
    <submittedName>
        <fullName evidence="4">Glycine/D-amino acid oxidase</fullName>
    </submittedName>
</protein>
<name>A0A1G4UI98_9HYPH</name>
<reference evidence="5" key="1">
    <citation type="submission" date="2016-10" db="EMBL/GenBank/DDBJ databases">
        <authorList>
            <person name="Varghese N."/>
            <person name="Submissions S."/>
        </authorList>
    </citation>
    <scope>NUCLEOTIDE SEQUENCE [LARGE SCALE GENOMIC DNA]</scope>
    <source>
        <strain evidence="5">CGMCC 1.1761</strain>
    </source>
</reference>
<comment type="similarity">
    <text evidence="1">Belongs to the DadA oxidoreductase family.</text>
</comment>
<dbReference type="PANTHER" id="PTHR13847">
    <property type="entry name" value="SARCOSINE DEHYDROGENASE-RELATED"/>
    <property type="match status" value="1"/>
</dbReference>
<dbReference type="GO" id="GO:0005886">
    <property type="term" value="C:plasma membrane"/>
    <property type="evidence" value="ECO:0007669"/>
    <property type="project" value="TreeGrafter"/>
</dbReference>
<sequence>MGPQVVPVASDPTCPPDADVVIVGGGIIGTTSALYLAERGLKVALCEKGHIAGEQSSRNWGWCRQAKRDPREFELIREALRLWRGMDAHIGASTGFATTGILFAANDAKKEASFAEWVKDAAGAGIAAEMLSGSALARHMPGDTKPPPAALWCASDGRAEPQKAAPAIAEAARKRGAIILTDCAVRGVETGGGRVIAAVTERGRISTPNVVVAGGAWTRRILADVGIALPQLKVRASVLRTSPVPGGPMPALWDHDFAFRRREDGGYTLANGHVNVVPIVPDSFRFALPFLPALQMEYASLRLRLGPRFITEWRESARRAFDEPSVYEAARVLDPAPDHGYLQQAFAALQRRFPAFAGARIVQSWAGFIDATPDAVPVISPVDTVSGLIVATGFSGHGFGIGPGAGHLVADLVTGATPIADPQPYRLSRFFDGSRPRPMAGL</sequence>
<dbReference type="SUPFAM" id="SSF51905">
    <property type="entry name" value="FAD/NAD(P)-binding domain"/>
    <property type="match status" value="1"/>
</dbReference>
<keyword evidence="2" id="KW-0560">Oxidoreductase</keyword>
<evidence type="ECO:0000259" key="3">
    <source>
        <dbReference type="Pfam" id="PF01266"/>
    </source>
</evidence>
<feature type="domain" description="FAD dependent oxidoreductase" evidence="3">
    <location>
        <begin position="19"/>
        <end position="412"/>
    </location>
</feature>
<dbReference type="InterPro" id="IPR036188">
    <property type="entry name" value="FAD/NAD-bd_sf"/>
</dbReference>
<dbReference type="AlphaFoldDB" id="A0A1G4UI98"/>
<dbReference type="PANTHER" id="PTHR13847:SF280">
    <property type="entry name" value="D-AMINO ACID DEHYDROGENASE"/>
    <property type="match status" value="1"/>
</dbReference>
<dbReference type="Proteomes" id="UP000198889">
    <property type="component" value="Unassembled WGS sequence"/>
</dbReference>
<evidence type="ECO:0000313" key="4">
    <source>
        <dbReference type="EMBL" id="SCW93361.1"/>
    </source>
</evidence>
<dbReference type="GO" id="GO:0008718">
    <property type="term" value="F:D-amino-acid dehydrogenase activity"/>
    <property type="evidence" value="ECO:0007669"/>
    <property type="project" value="TreeGrafter"/>
</dbReference>
<dbReference type="RefSeq" id="WP_091443225.1">
    <property type="nucleotide sequence ID" value="NZ_FMTP01000008.1"/>
</dbReference>
<organism evidence="4 5">
    <name type="scientific">Ancylobacter rudongensis</name>
    <dbReference type="NCBI Taxonomy" id="177413"/>
    <lineage>
        <taxon>Bacteria</taxon>
        <taxon>Pseudomonadati</taxon>
        <taxon>Pseudomonadota</taxon>
        <taxon>Alphaproteobacteria</taxon>
        <taxon>Hyphomicrobiales</taxon>
        <taxon>Xanthobacteraceae</taxon>
        <taxon>Ancylobacter</taxon>
    </lineage>
</organism>
<dbReference type="Gene3D" id="3.50.50.60">
    <property type="entry name" value="FAD/NAD(P)-binding domain"/>
    <property type="match status" value="2"/>
</dbReference>
<keyword evidence="5" id="KW-1185">Reference proteome</keyword>
<dbReference type="InterPro" id="IPR006076">
    <property type="entry name" value="FAD-dep_OxRdtase"/>
</dbReference>
<evidence type="ECO:0000256" key="2">
    <source>
        <dbReference type="ARBA" id="ARBA00023002"/>
    </source>
</evidence>
<dbReference type="EMBL" id="FMTP01000008">
    <property type="protein sequence ID" value="SCW93361.1"/>
    <property type="molecule type" value="Genomic_DNA"/>
</dbReference>
<dbReference type="GO" id="GO:0005737">
    <property type="term" value="C:cytoplasm"/>
    <property type="evidence" value="ECO:0007669"/>
    <property type="project" value="TreeGrafter"/>
</dbReference>
<dbReference type="GO" id="GO:0055130">
    <property type="term" value="P:D-alanine catabolic process"/>
    <property type="evidence" value="ECO:0007669"/>
    <property type="project" value="TreeGrafter"/>
</dbReference>
<dbReference type="STRING" id="177413.SAMN05660859_3943"/>
<proteinExistence type="inferred from homology"/>
<evidence type="ECO:0000313" key="5">
    <source>
        <dbReference type="Proteomes" id="UP000198889"/>
    </source>
</evidence>
<dbReference type="Pfam" id="PF01266">
    <property type="entry name" value="DAO"/>
    <property type="match status" value="1"/>
</dbReference>
<evidence type="ECO:0000256" key="1">
    <source>
        <dbReference type="ARBA" id="ARBA00009410"/>
    </source>
</evidence>
<dbReference type="Gene3D" id="3.30.9.10">
    <property type="entry name" value="D-Amino Acid Oxidase, subunit A, domain 2"/>
    <property type="match status" value="2"/>
</dbReference>
<accession>A0A1G4UI98</accession>
<gene>
    <name evidence="4" type="ORF">SAMN05660859_3943</name>
</gene>